<proteinExistence type="predicted"/>
<evidence type="ECO:0000313" key="2">
    <source>
        <dbReference type="EMBL" id="PBC32984.1"/>
    </source>
</evidence>
<organism evidence="2 3">
    <name type="scientific">Apis cerana cerana</name>
    <name type="common">Oriental honeybee</name>
    <dbReference type="NCBI Taxonomy" id="94128"/>
    <lineage>
        <taxon>Eukaryota</taxon>
        <taxon>Metazoa</taxon>
        <taxon>Ecdysozoa</taxon>
        <taxon>Arthropoda</taxon>
        <taxon>Hexapoda</taxon>
        <taxon>Insecta</taxon>
        <taxon>Pterygota</taxon>
        <taxon>Neoptera</taxon>
        <taxon>Endopterygota</taxon>
        <taxon>Hymenoptera</taxon>
        <taxon>Apocrita</taxon>
        <taxon>Aculeata</taxon>
        <taxon>Apoidea</taxon>
        <taxon>Anthophila</taxon>
        <taxon>Apidae</taxon>
        <taxon>Apis</taxon>
    </lineage>
</organism>
<reference evidence="2 3" key="1">
    <citation type="submission" date="2014-07" db="EMBL/GenBank/DDBJ databases">
        <title>Genomic and transcriptomic analysis on Apis cerana provide comprehensive insights into honey bee biology.</title>
        <authorList>
            <person name="Diao Q."/>
            <person name="Sun L."/>
            <person name="Zheng H."/>
            <person name="Zheng H."/>
            <person name="Xu S."/>
            <person name="Wang S."/>
            <person name="Zeng Z."/>
            <person name="Hu F."/>
            <person name="Su S."/>
            <person name="Wu J."/>
        </authorList>
    </citation>
    <scope>NUCLEOTIDE SEQUENCE [LARGE SCALE GENOMIC DNA]</scope>
    <source>
        <tissue evidence="2">Pupae without intestine</tissue>
    </source>
</reference>
<dbReference type="OrthoDB" id="10615838at2759"/>
<dbReference type="AlphaFoldDB" id="A0A2A3ENB3"/>
<evidence type="ECO:0000256" key="1">
    <source>
        <dbReference type="SAM" id="MobiDB-lite"/>
    </source>
</evidence>
<keyword evidence="3" id="KW-1185">Reference proteome</keyword>
<gene>
    <name evidence="2" type="ORF">APICC_04950</name>
</gene>
<feature type="region of interest" description="Disordered" evidence="1">
    <location>
        <begin position="66"/>
        <end position="87"/>
    </location>
</feature>
<dbReference type="EMBL" id="KZ288209">
    <property type="protein sequence ID" value="PBC32984.1"/>
    <property type="molecule type" value="Genomic_DNA"/>
</dbReference>
<accession>A0A2A3ENB3</accession>
<dbReference type="Proteomes" id="UP000242457">
    <property type="component" value="Unassembled WGS sequence"/>
</dbReference>
<feature type="compositionally biased region" description="Polar residues" evidence="1">
    <location>
        <begin position="66"/>
        <end position="81"/>
    </location>
</feature>
<name>A0A2A3ENB3_APICC</name>
<protein>
    <submittedName>
        <fullName evidence="2">Uncharacterized protein</fullName>
    </submittedName>
</protein>
<sequence>MAEYSEARTAPAAHQRHCVLVASLTDAGGAKWKSLLLAGVHVVYTTSVSKRKSYGMYIGELAGRTTNRPANQASHSSSHCVHQTREPARPTTAGWVLVKGVAALATQENENAIFRLLTRYSPSNT</sequence>
<evidence type="ECO:0000313" key="3">
    <source>
        <dbReference type="Proteomes" id="UP000242457"/>
    </source>
</evidence>